<evidence type="ECO:0000313" key="3">
    <source>
        <dbReference type="Proteomes" id="UP000800200"/>
    </source>
</evidence>
<organism evidence="2 3">
    <name type="scientific">Zopfia rhizophila CBS 207.26</name>
    <dbReference type="NCBI Taxonomy" id="1314779"/>
    <lineage>
        <taxon>Eukaryota</taxon>
        <taxon>Fungi</taxon>
        <taxon>Dikarya</taxon>
        <taxon>Ascomycota</taxon>
        <taxon>Pezizomycotina</taxon>
        <taxon>Dothideomycetes</taxon>
        <taxon>Dothideomycetes incertae sedis</taxon>
        <taxon>Zopfiaceae</taxon>
        <taxon>Zopfia</taxon>
    </lineage>
</organism>
<dbReference type="Proteomes" id="UP000800200">
    <property type="component" value="Unassembled WGS sequence"/>
</dbReference>
<gene>
    <name evidence="2" type="ORF">K469DRAFT_721915</name>
</gene>
<sequence>MQKHIAYHLERIALFALPTIEDIEDDQDDADRSSDSNQVIQHRGRQSSVLKDFAWENDSSLLSIFRHPPTVADRSSTPLTLEAIRVGASPDGPLRPESNQNRCDVHSWLSTAHGEIDTKPDIPTEYSEFSNRPPEEMSPDGHHITEVVKVAAEDEISRKGVMMLLLDGRGADVPVTEEAAAQITMSFNKEAITLLLNRRGDDVPIIEEVVARIAGSFDKEVMTLLLDRRGDDVRITEEVVKVAAGNVWSGKEVIKLLLDRREDDVQITEEVVKAAAGNVWSGKEVMTLLLDRRGDDVQITEEVVKAAAGNVWSGKDVMTLLLDRSGDDIPITEEVVAQIARLFDKEVMTLLLDRRGDDVQITEEVVKAAAGNVWRGKEVITLLLDRRGDDVPITEEVVAQIARSFNKEVMTLLLDRRGNDDRISNSIRSQSSHNGLQSERRTTTAPLSLSRPLPSCARSESSAEYDDWYTLENCSNFDICPSCYEGVFADTPFDVYFMQGRRIERPLERFCDFSSPWMRLAWLLTIKQQRSSPDLIYTLATISDIKQPCPKEREISVDRAVWYGIPDQRNGIHVANFAVCSCDVKFIEALFPSVRGYFTRLPSTTPLSGLTEKHLCSLRVTSRRFPKYLDLLVELDQESQCIGHRPDINRFVQLARDYAFKGECQRDKALMRKPWHFIPSLPEFTVCEECYDEFIWPAINAKNPSSIANPFNRTIQPVPGEDDLGTSCCLYSPRMRRVWERAVQDNDFGYLRRKAIERKRMELRLGRERKEIVRWMAETERGRSGFERVKRDLRDVEREWMEWE</sequence>
<evidence type="ECO:0000313" key="2">
    <source>
        <dbReference type="EMBL" id="KAF2176831.1"/>
    </source>
</evidence>
<protein>
    <recommendedName>
        <fullName evidence="4">Ankyrin</fullName>
    </recommendedName>
</protein>
<dbReference type="InterPro" id="IPR055530">
    <property type="entry name" value="DUF7104"/>
</dbReference>
<keyword evidence="3" id="KW-1185">Reference proteome</keyword>
<evidence type="ECO:0008006" key="4">
    <source>
        <dbReference type="Google" id="ProtNLM"/>
    </source>
</evidence>
<evidence type="ECO:0000256" key="1">
    <source>
        <dbReference type="SAM" id="MobiDB-lite"/>
    </source>
</evidence>
<dbReference type="EMBL" id="ML994700">
    <property type="protein sequence ID" value="KAF2176831.1"/>
    <property type="molecule type" value="Genomic_DNA"/>
</dbReference>
<feature type="region of interest" description="Disordered" evidence="1">
    <location>
        <begin position="115"/>
        <end position="140"/>
    </location>
</feature>
<dbReference type="Pfam" id="PF23397">
    <property type="entry name" value="DUF7104"/>
    <property type="match status" value="8"/>
</dbReference>
<feature type="compositionally biased region" description="Polar residues" evidence="1">
    <location>
        <begin position="424"/>
        <end position="447"/>
    </location>
</feature>
<accession>A0A6A6DBK6</accession>
<feature type="region of interest" description="Disordered" evidence="1">
    <location>
        <begin position="423"/>
        <end position="457"/>
    </location>
</feature>
<name>A0A6A6DBK6_9PEZI</name>
<dbReference type="AlphaFoldDB" id="A0A6A6DBK6"/>
<reference evidence="2" key="1">
    <citation type="journal article" date="2020" name="Stud. Mycol.">
        <title>101 Dothideomycetes genomes: a test case for predicting lifestyles and emergence of pathogens.</title>
        <authorList>
            <person name="Haridas S."/>
            <person name="Albert R."/>
            <person name="Binder M."/>
            <person name="Bloem J."/>
            <person name="Labutti K."/>
            <person name="Salamov A."/>
            <person name="Andreopoulos B."/>
            <person name="Baker S."/>
            <person name="Barry K."/>
            <person name="Bills G."/>
            <person name="Bluhm B."/>
            <person name="Cannon C."/>
            <person name="Castanera R."/>
            <person name="Culley D."/>
            <person name="Daum C."/>
            <person name="Ezra D."/>
            <person name="Gonzalez J."/>
            <person name="Henrissat B."/>
            <person name="Kuo A."/>
            <person name="Liang C."/>
            <person name="Lipzen A."/>
            <person name="Lutzoni F."/>
            <person name="Magnuson J."/>
            <person name="Mondo S."/>
            <person name="Nolan M."/>
            <person name="Ohm R."/>
            <person name="Pangilinan J."/>
            <person name="Park H.-J."/>
            <person name="Ramirez L."/>
            <person name="Alfaro M."/>
            <person name="Sun H."/>
            <person name="Tritt A."/>
            <person name="Yoshinaga Y."/>
            <person name="Zwiers L.-H."/>
            <person name="Turgeon B."/>
            <person name="Goodwin S."/>
            <person name="Spatafora J."/>
            <person name="Crous P."/>
            <person name="Grigoriev I."/>
        </authorList>
    </citation>
    <scope>NUCLEOTIDE SEQUENCE</scope>
    <source>
        <strain evidence="2">CBS 207.26</strain>
    </source>
</reference>
<proteinExistence type="predicted"/>
<dbReference type="Gene3D" id="1.20.5.340">
    <property type="match status" value="4"/>
</dbReference>
<dbReference type="OrthoDB" id="5296at2759"/>